<evidence type="ECO:0000313" key="1">
    <source>
        <dbReference type="EMBL" id="MCP1335090.1"/>
    </source>
</evidence>
<dbReference type="RefSeq" id="WP_269331045.1">
    <property type="nucleotide sequence ID" value="NZ_JAMZFT010000001.1"/>
</dbReference>
<dbReference type="Pfam" id="PF06233">
    <property type="entry name" value="Usg"/>
    <property type="match status" value="1"/>
</dbReference>
<organism evidence="1 2">
    <name type="scientific">Futiania mangrovi</name>
    <dbReference type="NCBI Taxonomy" id="2959716"/>
    <lineage>
        <taxon>Bacteria</taxon>
        <taxon>Pseudomonadati</taxon>
        <taxon>Pseudomonadota</taxon>
        <taxon>Alphaproteobacteria</taxon>
        <taxon>Futianiales</taxon>
        <taxon>Futianiaceae</taxon>
        <taxon>Futiania</taxon>
    </lineage>
</organism>
<reference evidence="1" key="1">
    <citation type="submission" date="2022-06" db="EMBL/GenBank/DDBJ databases">
        <title>Isolation and Genomics of Futiania mangrovii gen. nov., sp. nov., a Rare and Metabolically-versatile member in the Class Alphaproteobacteria.</title>
        <authorList>
            <person name="Liu L."/>
            <person name="Huang W.-C."/>
            <person name="Pan J."/>
            <person name="Li J."/>
            <person name="Huang Y."/>
            <person name="Du H."/>
            <person name="Liu Y."/>
            <person name="Li M."/>
        </authorList>
    </citation>
    <scope>NUCLEOTIDE SEQUENCE</scope>
    <source>
        <strain evidence="1">FT118</strain>
    </source>
</reference>
<dbReference type="EMBL" id="JAMZFT010000001">
    <property type="protein sequence ID" value="MCP1335090.1"/>
    <property type="molecule type" value="Genomic_DNA"/>
</dbReference>
<name>A0A9J6PG53_9PROT</name>
<accession>A0A9J6PG53</accession>
<evidence type="ECO:0000313" key="2">
    <source>
        <dbReference type="Proteomes" id="UP001055804"/>
    </source>
</evidence>
<gene>
    <name evidence="1" type="ORF">NJQ99_01560</name>
</gene>
<keyword evidence="2" id="KW-1185">Reference proteome</keyword>
<comment type="caution">
    <text evidence="1">The sequence shown here is derived from an EMBL/GenBank/DDBJ whole genome shotgun (WGS) entry which is preliminary data.</text>
</comment>
<dbReference type="InterPro" id="IPR009354">
    <property type="entry name" value="Usg"/>
</dbReference>
<dbReference type="Proteomes" id="UP001055804">
    <property type="component" value="Unassembled WGS sequence"/>
</dbReference>
<sequence length="87" mass="10302">MTEMQRLLQGYRMTTAEILYHMPDHPHLLQSFIWQQLDLAPKFPVLTRFLDFWTHNLDGKLHSVRVGTMEIVRASDFSHAQGEWVVH</sequence>
<dbReference type="AlphaFoldDB" id="A0A9J6PG53"/>
<proteinExistence type="predicted"/>
<protein>
    <submittedName>
        <fullName evidence="1">Usg protein</fullName>
    </submittedName>
</protein>